<feature type="compositionally biased region" description="Basic and acidic residues" evidence="1">
    <location>
        <begin position="1"/>
        <end position="11"/>
    </location>
</feature>
<reference evidence="2" key="1">
    <citation type="submission" date="2024-06" db="EMBL/GenBank/DDBJ databases">
        <title>Micromonospora sp. strain HUAS YX12 genome sequences.</title>
        <authorList>
            <person name="Mo P."/>
        </authorList>
    </citation>
    <scope>NUCLEOTIDE SEQUENCE</scope>
    <source>
        <strain evidence="2">HUAS YX12</strain>
    </source>
</reference>
<organism evidence="2">
    <name type="scientific">Micromonospora sp. HUAS YX12</name>
    <dbReference type="NCBI Taxonomy" id="3156396"/>
    <lineage>
        <taxon>Bacteria</taxon>
        <taxon>Bacillati</taxon>
        <taxon>Actinomycetota</taxon>
        <taxon>Actinomycetes</taxon>
        <taxon>Micromonosporales</taxon>
        <taxon>Micromonosporaceae</taxon>
        <taxon>Micromonospora</taxon>
    </lineage>
</organism>
<name>A0AAU7R679_9ACTN</name>
<proteinExistence type="predicted"/>
<evidence type="ECO:0000313" key="2">
    <source>
        <dbReference type="EMBL" id="XBT83281.1"/>
    </source>
</evidence>
<evidence type="ECO:0008006" key="3">
    <source>
        <dbReference type="Google" id="ProtNLM"/>
    </source>
</evidence>
<dbReference type="Gene3D" id="3.40.960.10">
    <property type="entry name" value="VSR Endonuclease"/>
    <property type="match status" value="1"/>
</dbReference>
<protein>
    <recommendedName>
        <fullName evidence="3">DUF559 domain-containing protein</fullName>
    </recommendedName>
</protein>
<sequence length="64" mass="7376">MIAEADGRDPHSTPAALFDDRQRQNRLTNAGWTVLRFTWPDTLRPDYIPQVVRAALAARTRRRS</sequence>
<dbReference type="EMBL" id="CP157974">
    <property type="protein sequence ID" value="XBT83281.1"/>
    <property type="molecule type" value="Genomic_DNA"/>
</dbReference>
<accession>A0AAU7R679</accession>
<evidence type="ECO:0000256" key="1">
    <source>
        <dbReference type="SAM" id="MobiDB-lite"/>
    </source>
</evidence>
<dbReference type="AlphaFoldDB" id="A0AAU7R679"/>
<dbReference type="RefSeq" id="WP_349879610.1">
    <property type="nucleotide sequence ID" value="NZ_CP157974.1"/>
</dbReference>
<feature type="region of interest" description="Disordered" evidence="1">
    <location>
        <begin position="1"/>
        <end position="21"/>
    </location>
</feature>
<gene>
    <name evidence="2" type="ORF">ABIH81_07345</name>
</gene>